<keyword evidence="6" id="KW-0016">Alginate biosynthesis</keyword>
<evidence type="ECO:0000313" key="10">
    <source>
        <dbReference type="Proteomes" id="UP000005631"/>
    </source>
</evidence>
<keyword evidence="7" id="KW-0812">Transmembrane</keyword>
<evidence type="ECO:0000313" key="9">
    <source>
        <dbReference type="EMBL" id="AEV32716.1"/>
    </source>
</evidence>
<reference evidence="9 10" key="1">
    <citation type="journal article" date="2012" name="Stand. Genomic Sci.">
        <title>Genome sequence of the orange-pigmented seawater bacterium Owenweeksia hongkongensis type strain (UST20020801(T)).</title>
        <authorList>
            <person name="Riedel T."/>
            <person name="Held B."/>
            <person name="Nolan M."/>
            <person name="Lucas S."/>
            <person name="Lapidus A."/>
            <person name="Tice H."/>
            <person name="Del Rio T.G."/>
            <person name="Cheng J.F."/>
            <person name="Han C."/>
            <person name="Tapia R."/>
            <person name="Goodwin L.A."/>
            <person name="Pitluck S."/>
            <person name="Liolios K."/>
            <person name="Mavromatis K."/>
            <person name="Pagani I."/>
            <person name="Ivanova N."/>
            <person name="Mikhailova N."/>
            <person name="Pati A."/>
            <person name="Chen A."/>
            <person name="Palaniappan K."/>
            <person name="Rohde M."/>
            <person name="Tindall B.J."/>
            <person name="Detter J.C."/>
            <person name="Goker M."/>
            <person name="Woyke T."/>
            <person name="Bristow J."/>
            <person name="Eisen J.A."/>
            <person name="Markowitz V."/>
            <person name="Hugenholtz P."/>
            <person name="Klenk H.P."/>
            <person name="Kyrpides N.C."/>
        </authorList>
    </citation>
    <scope>NUCLEOTIDE SEQUENCE</scope>
    <source>
        <strain evidence="10">DSM 17368 / JCM 12287 / NRRL B-23963</strain>
    </source>
</reference>
<protein>
    <recommendedName>
        <fullName evidence="8">AlgX/AlgJ SGNH hydrolase-like domain-containing protein</fullName>
    </recommendedName>
</protein>
<dbReference type="Proteomes" id="UP000005631">
    <property type="component" value="Chromosome"/>
</dbReference>
<dbReference type="AlphaFoldDB" id="G8R0L2"/>
<evidence type="ECO:0000256" key="5">
    <source>
        <dbReference type="ARBA" id="ARBA00022764"/>
    </source>
</evidence>
<dbReference type="RefSeq" id="WP_014202072.1">
    <property type="nucleotide sequence ID" value="NC_016599.1"/>
</dbReference>
<organism evidence="9 10">
    <name type="scientific">Owenweeksia hongkongensis (strain DSM 17368 / CIP 108786 / JCM 12287 / NRRL B-23963 / UST20020801)</name>
    <dbReference type="NCBI Taxonomy" id="926562"/>
    <lineage>
        <taxon>Bacteria</taxon>
        <taxon>Pseudomonadati</taxon>
        <taxon>Bacteroidota</taxon>
        <taxon>Flavobacteriia</taxon>
        <taxon>Flavobacteriales</taxon>
        <taxon>Owenweeksiaceae</taxon>
        <taxon>Owenweeksia</taxon>
    </lineage>
</organism>
<dbReference type="KEGG" id="oho:Oweho_1729"/>
<proteinExistence type="predicted"/>
<dbReference type="UniPathway" id="UPA00286"/>
<keyword evidence="10" id="KW-1185">Reference proteome</keyword>
<accession>G8R0L2</accession>
<dbReference type="eggNOG" id="ENOG5030TFF">
    <property type="taxonomic scope" value="Bacteria"/>
</dbReference>
<feature type="domain" description="AlgX/AlgJ SGNH hydrolase-like" evidence="8">
    <location>
        <begin position="95"/>
        <end position="250"/>
    </location>
</feature>
<evidence type="ECO:0000256" key="2">
    <source>
        <dbReference type="ARBA" id="ARBA00005182"/>
    </source>
</evidence>
<gene>
    <name evidence="9" type="ordered locus">Oweho_1729</name>
</gene>
<dbReference type="Pfam" id="PF16822">
    <property type="entry name" value="ALGX"/>
    <property type="match status" value="1"/>
</dbReference>
<dbReference type="EMBL" id="CP003156">
    <property type="protein sequence ID" value="AEV32716.1"/>
    <property type="molecule type" value="Genomic_DNA"/>
</dbReference>
<feature type="transmembrane region" description="Helical" evidence="7">
    <location>
        <begin position="9"/>
        <end position="27"/>
    </location>
</feature>
<dbReference type="GO" id="GO:0042121">
    <property type="term" value="P:alginic acid biosynthetic process"/>
    <property type="evidence" value="ECO:0007669"/>
    <property type="project" value="UniProtKB-UniPathway"/>
</dbReference>
<keyword evidence="7" id="KW-0472">Membrane</keyword>
<dbReference type="STRING" id="926562.Oweho_1729"/>
<dbReference type="InterPro" id="IPR031811">
    <property type="entry name" value="ALGX/ALGJ_SGNH-like"/>
</dbReference>
<evidence type="ECO:0000256" key="6">
    <source>
        <dbReference type="ARBA" id="ARBA00022841"/>
    </source>
</evidence>
<evidence type="ECO:0000256" key="3">
    <source>
        <dbReference type="ARBA" id="ARBA00022679"/>
    </source>
</evidence>
<comment type="pathway">
    <text evidence="2">Glycan biosynthesis; alginate biosynthesis.</text>
</comment>
<keyword evidence="3" id="KW-0808">Transferase</keyword>
<comment type="subcellular location">
    <subcellularLocation>
        <location evidence="1">Periplasm</location>
    </subcellularLocation>
</comment>
<keyword evidence="7" id="KW-1133">Transmembrane helix</keyword>
<dbReference type="GO" id="GO:0016740">
    <property type="term" value="F:transferase activity"/>
    <property type="evidence" value="ECO:0007669"/>
    <property type="project" value="UniProtKB-KW"/>
</dbReference>
<evidence type="ECO:0000256" key="1">
    <source>
        <dbReference type="ARBA" id="ARBA00004418"/>
    </source>
</evidence>
<dbReference type="GO" id="GO:0042597">
    <property type="term" value="C:periplasmic space"/>
    <property type="evidence" value="ECO:0007669"/>
    <property type="project" value="UniProtKB-SubCell"/>
</dbReference>
<evidence type="ECO:0000256" key="7">
    <source>
        <dbReference type="SAM" id="Phobius"/>
    </source>
</evidence>
<dbReference type="OrthoDB" id="175771at2"/>
<name>G8R0L2_OWEHD</name>
<evidence type="ECO:0000256" key="4">
    <source>
        <dbReference type="ARBA" id="ARBA00022729"/>
    </source>
</evidence>
<sequence>MRKEGIKRWILGFFMVIITYPIIETFIPVRLAGQVNRADLTSNLLPFNAETWFSGDFQSTFERYMNDNIGLFPLFIRIHNQIEYTLFGNTYTGNVVEGKEGYLYEQIYIDSYFGEDFKGLSVIEKNTAQLKELQDKLESKGQYLMFCLAAGKSTYFPEYLPYSQEKDSTNYEYYSKEFVKQGVNHINANPWFLKMKDSLGYLLYPQYGIHWSHYGAMLVTDSIVKYMEKGTGWDLPNMAITQLNYSPVARYYDNDIAHSLNLFYEVQPEPMIYPDFEWRGEKGDKPRKLLIIGDSFTWDIFENSRIGEECFHNVQFWFYNQTVHRDVKTEGSENNGLPTLTRHLDFYKIMQEYDAFLIVSNEPNLSSFGWGFAKDALSILEDPNYRPRERNNEYLRDQAKNKKEWREALTHQAKERDITLDSMINIYLHDPNYTP</sequence>
<evidence type="ECO:0000259" key="8">
    <source>
        <dbReference type="Pfam" id="PF16822"/>
    </source>
</evidence>
<keyword evidence="4" id="KW-0732">Signal</keyword>
<keyword evidence="5" id="KW-0574">Periplasm</keyword>
<dbReference type="HOGENOM" id="CLU_723282_0_0_10"/>